<proteinExistence type="predicted"/>
<evidence type="ECO:0000313" key="1">
    <source>
        <dbReference type="Proteomes" id="UP000887580"/>
    </source>
</evidence>
<accession>A0AC35GEX8</accession>
<dbReference type="WBParaSite" id="PS1159_v2.g4304.t1">
    <property type="protein sequence ID" value="PS1159_v2.g4304.t1"/>
    <property type="gene ID" value="PS1159_v2.g4304"/>
</dbReference>
<reference evidence="2" key="1">
    <citation type="submission" date="2022-11" db="UniProtKB">
        <authorList>
            <consortium name="WormBaseParasite"/>
        </authorList>
    </citation>
    <scope>IDENTIFICATION</scope>
</reference>
<sequence>MKFANFLRCLFLSVGIVILIFWREQELNFYKTVIFIHQQKFDEYFKEQQNPTCPGLNESDWEIYKDLTTPNIPIVLAEERLKLTWKDMGLVTFTSKTHMREAIANCASIRAHPQLSSLPFTVFFSNDINETHSVQYQKECPHAKTEMFPFEQFPDSVKRLDHYRFKAIHHSMAFKNHKILLSFDSSILFNKNANFSDLIESSIKGNPTDVSLLTPANHNMFSTTHPKMYDCFPNIKPEYMLKVPQFQSGLILWIGSEMGWKAMKRFVECSLQPTCISPPGATIKCNIQRIYKNQRVFSGCHRFDQAAINLILYENSNHKPELYQRRSPWFKVSRKP</sequence>
<evidence type="ECO:0000313" key="2">
    <source>
        <dbReference type="WBParaSite" id="PS1159_v2.g4304.t1"/>
    </source>
</evidence>
<dbReference type="Proteomes" id="UP000887580">
    <property type="component" value="Unplaced"/>
</dbReference>
<organism evidence="1 2">
    <name type="scientific">Panagrolaimus sp. PS1159</name>
    <dbReference type="NCBI Taxonomy" id="55785"/>
    <lineage>
        <taxon>Eukaryota</taxon>
        <taxon>Metazoa</taxon>
        <taxon>Ecdysozoa</taxon>
        <taxon>Nematoda</taxon>
        <taxon>Chromadorea</taxon>
        <taxon>Rhabditida</taxon>
        <taxon>Tylenchina</taxon>
        <taxon>Panagrolaimomorpha</taxon>
        <taxon>Panagrolaimoidea</taxon>
        <taxon>Panagrolaimidae</taxon>
        <taxon>Panagrolaimus</taxon>
    </lineage>
</organism>
<protein>
    <submittedName>
        <fullName evidence="2">Uncharacterized protein</fullName>
    </submittedName>
</protein>
<name>A0AC35GEX8_9BILA</name>